<organism evidence="2">
    <name type="scientific">Anopheles sinensis</name>
    <name type="common">Mosquito</name>
    <dbReference type="NCBI Taxonomy" id="74873"/>
    <lineage>
        <taxon>Eukaryota</taxon>
        <taxon>Metazoa</taxon>
        <taxon>Ecdysozoa</taxon>
        <taxon>Arthropoda</taxon>
        <taxon>Hexapoda</taxon>
        <taxon>Insecta</taxon>
        <taxon>Pterygota</taxon>
        <taxon>Neoptera</taxon>
        <taxon>Endopterygota</taxon>
        <taxon>Diptera</taxon>
        <taxon>Nematocera</taxon>
        <taxon>Culicoidea</taxon>
        <taxon>Culicidae</taxon>
        <taxon>Anophelinae</taxon>
        <taxon>Anopheles</taxon>
    </lineage>
</organism>
<keyword evidence="4" id="KW-1185">Reference proteome</keyword>
<dbReference type="VEuPathDB" id="VectorBase:ASIC011237"/>
<dbReference type="Proteomes" id="UP000030765">
    <property type="component" value="Unassembled WGS sequence"/>
</dbReference>
<evidence type="ECO:0000313" key="2">
    <source>
        <dbReference type="EMBL" id="KFB43425.1"/>
    </source>
</evidence>
<dbReference type="EnsemblMetazoa" id="ASIC011237-RA">
    <property type="protein sequence ID" value="ASIC011237-PA"/>
    <property type="gene ID" value="ASIC011237"/>
</dbReference>
<name>A0A084VZN1_ANOSI</name>
<reference evidence="2 4" key="1">
    <citation type="journal article" date="2014" name="BMC Genomics">
        <title>Genome sequence of Anopheles sinensis provides insight into genetics basis of mosquito competence for malaria parasites.</title>
        <authorList>
            <person name="Zhou D."/>
            <person name="Zhang D."/>
            <person name="Ding G."/>
            <person name="Shi L."/>
            <person name="Hou Q."/>
            <person name="Ye Y."/>
            <person name="Xu Y."/>
            <person name="Zhou H."/>
            <person name="Xiong C."/>
            <person name="Li S."/>
            <person name="Yu J."/>
            <person name="Hong S."/>
            <person name="Yu X."/>
            <person name="Zou P."/>
            <person name="Chen C."/>
            <person name="Chang X."/>
            <person name="Wang W."/>
            <person name="Lv Y."/>
            <person name="Sun Y."/>
            <person name="Ma L."/>
            <person name="Shen B."/>
            <person name="Zhu C."/>
        </authorList>
    </citation>
    <scope>NUCLEOTIDE SEQUENCE [LARGE SCALE GENOMIC DNA]</scope>
</reference>
<sequence>MLFSPGELSCLADTGEASSRGDTQKGVPVLHIHIGCLGKRVTSALSSTRSRLSYQTGSLGSRHGGARGGKRTWNDVS</sequence>
<reference evidence="3" key="2">
    <citation type="submission" date="2020-05" db="UniProtKB">
        <authorList>
            <consortium name="EnsemblMetazoa"/>
        </authorList>
    </citation>
    <scope>IDENTIFICATION</scope>
</reference>
<evidence type="ECO:0000313" key="3">
    <source>
        <dbReference type="EnsemblMetazoa" id="ASIC011237-PA"/>
    </source>
</evidence>
<evidence type="ECO:0000256" key="1">
    <source>
        <dbReference type="SAM" id="MobiDB-lite"/>
    </source>
</evidence>
<evidence type="ECO:0000313" key="4">
    <source>
        <dbReference type="Proteomes" id="UP000030765"/>
    </source>
</evidence>
<dbReference type="EMBL" id="KE525252">
    <property type="protein sequence ID" value="KFB43425.1"/>
    <property type="molecule type" value="Genomic_DNA"/>
</dbReference>
<protein>
    <submittedName>
        <fullName evidence="2 3">Uncharacterized protein</fullName>
    </submittedName>
</protein>
<gene>
    <name evidence="2" type="ORF">ZHAS_00011237</name>
</gene>
<dbReference type="AlphaFoldDB" id="A0A084VZN1"/>
<accession>A0A084VZN1</accession>
<dbReference type="EMBL" id="ATLV01018893">
    <property type="status" value="NOT_ANNOTATED_CDS"/>
    <property type="molecule type" value="Genomic_DNA"/>
</dbReference>
<feature type="region of interest" description="Disordered" evidence="1">
    <location>
        <begin position="54"/>
        <end position="77"/>
    </location>
</feature>
<proteinExistence type="predicted"/>